<feature type="transmembrane region" description="Helical" evidence="6">
    <location>
        <begin position="66"/>
        <end position="86"/>
    </location>
</feature>
<protein>
    <submittedName>
        <fullName evidence="8">Na+/H+ antiporter</fullName>
    </submittedName>
</protein>
<dbReference type="PANTHER" id="PTHR43478">
    <property type="entry name" value="NA+/H+ ANTIPORTER-RELATED"/>
    <property type="match status" value="1"/>
</dbReference>
<gene>
    <name evidence="8" type="ORF">CSUNSWCD_783</name>
</gene>
<feature type="transmembrane region" description="Helical" evidence="6">
    <location>
        <begin position="41"/>
        <end position="59"/>
    </location>
</feature>
<dbReference type="GO" id="GO:0005886">
    <property type="term" value="C:plasma membrane"/>
    <property type="evidence" value="ECO:0007669"/>
    <property type="project" value="UniProtKB-SubCell"/>
</dbReference>
<keyword evidence="3 6" id="KW-0812">Transmembrane</keyword>
<feature type="transmembrane region" description="Helical" evidence="6">
    <location>
        <begin position="188"/>
        <end position="211"/>
    </location>
</feature>
<dbReference type="PANTHER" id="PTHR43478:SF1">
    <property type="entry name" value="NA+_H+ ANTIPORTER NHAC-LIKE C-TERMINAL DOMAIN-CONTAINING PROTEIN"/>
    <property type="match status" value="1"/>
</dbReference>
<reference evidence="8 9" key="1">
    <citation type="journal article" date="2013" name="Genome Announc.">
        <title>Genome Sequence of Campylobacter showae UNSWCD, Isolated from a Patient with Crohn's Disease.</title>
        <authorList>
            <person name="Tay A.P."/>
            <person name="Kaakoush N.O."/>
            <person name="Deshpande N.P."/>
            <person name="Chen Z."/>
            <person name="Mitchell H."/>
            <person name="Wilkins M.R."/>
        </authorList>
    </citation>
    <scope>NUCLEOTIDE SEQUENCE [LARGE SCALE GENOMIC DNA]</scope>
    <source>
        <strain evidence="8 9">CSUNSWCD</strain>
    </source>
</reference>
<evidence type="ECO:0000313" key="9">
    <source>
        <dbReference type="Proteomes" id="UP000011939"/>
    </source>
</evidence>
<keyword evidence="4 6" id="KW-1133">Transmembrane helix</keyword>
<dbReference type="STRING" id="1244083.CSUNSWCD_783"/>
<evidence type="ECO:0000259" key="7">
    <source>
        <dbReference type="Pfam" id="PF03553"/>
    </source>
</evidence>
<feature type="transmembrane region" description="Helical" evidence="6">
    <location>
        <begin position="306"/>
        <end position="329"/>
    </location>
</feature>
<evidence type="ECO:0000256" key="2">
    <source>
        <dbReference type="ARBA" id="ARBA00022475"/>
    </source>
</evidence>
<feature type="domain" description="Na+/H+ antiporter NhaC-like C-terminal" evidence="7">
    <location>
        <begin position="205"/>
        <end position="541"/>
    </location>
</feature>
<dbReference type="EMBL" id="AMZQ01000012">
    <property type="protein sequence ID" value="EKU10457.1"/>
    <property type="molecule type" value="Genomic_DNA"/>
</dbReference>
<feature type="transmembrane region" description="Helical" evidence="6">
    <location>
        <begin position="349"/>
        <end position="376"/>
    </location>
</feature>
<feature type="transmembrane region" description="Helical" evidence="6">
    <location>
        <begin position="554"/>
        <end position="573"/>
    </location>
</feature>
<evidence type="ECO:0000256" key="1">
    <source>
        <dbReference type="ARBA" id="ARBA00004651"/>
    </source>
</evidence>
<dbReference type="AlphaFoldDB" id="M5IDP1"/>
<dbReference type="PATRIC" id="fig|1244083.3.peg.2027"/>
<keyword evidence="5 6" id="KW-0472">Membrane</keyword>
<dbReference type="InterPro" id="IPR018461">
    <property type="entry name" value="Na/H_Antiport_NhaC-like_C"/>
</dbReference>
<comment type="caution">
    <text evidence="8">The sequence shown here is derived from an EMBL/GenBank/DDBJ whole genome shotgun (WGS) entry which is preliminary data.</text>
</comment>
<feature type="transmembrane region" description="Helical" evidence="6">
    <location>
        <begin position="106"/>
        <end position="125"/>
    </location>
</feature>
<proteinExistence type="predicted"/>
<dbReference type="Proteomes" id="UP000011939">
    <property type="component" value="Unassembled WGS sequence"/>
</dbReference>
<feature type="transmembrane region" description="Helical" evidence="6">
    <location>
        <begin position="434"/>
        <end position="452"/>
    </location>
</feature>
<evidence type="ECO:0000313" key="8">
    <source>
        <dbReference type="EMBL" id="EKU10457.1"/>
    </source>
</evidence>
<dbReference type="eggNOG" id="COG1757">
    <property type="taxonomic scope" value="Bacteria"/>
</dbReference>
<feature type="transmembrane region" description="Helical" evidence="6">
    <location>
        <begin position="397"/>
        <end position="414"/>
    </location>
</feature>
<evidence type="ECO:0000256" key="3">
    <source>
        <dbReference type="ARBA" id="ARBA00022692"/>
    </source>
</evidence>
<evidence type="ECO:0000256" key="5">
    <source>
        <dbReference type="ARBA" id="ARBA00023136"/>
    </source>
</evidence>
<accession>M5IDP1</accession>
<comment type="subcellular location">
    <subcellularLocation>
        <location evidence="1">Cell membrane</location>
        <topology evidence="1">Multi-pass membrane protein</topology>
    </subcellularLocation>
</comment>
<feature type="transmembrane region" description="Helical" evidence="6">
    <location>
        <begin position="531"/>
        <end position="548"/>
    </location>
</feature>
<evidence type="ECO:0000256" key="6">
    <source>
        <dbReference type="SAM" id="Phobius"/>
    </source>
</evidence>
<keyword evidence="2" id="KW-1003">Cell membrane</keyword>
<name>M5IDP1_9BACT</name>
<sequence length="576" mass="62288">MIKPTKNKKEFLMKKILFLSLLPILALAVDPEVAKKNAEIFGFWTLIPPVVAIVLAFITKDVVLSLFIGVFSGTFLINVIDSSIPMTFVKGFTDIVKRVVGSLADSWNAGIVLQVLCIGGVVALITKMGGTKAVAIWLSKKAKTGVSAQISTWVMGLFVFFDDYANSLIVGPIMRPITDKFKVSREKLAFIIDATAAPIAGLAVISTWVGLEISLIKQGYELIGITNINAFSIFVETMPYRFYNLFMLFFIVCTAFMGREFAGMLKAERRARAGELHPRRDGAMIEDVEDKTLEPKENIKLQSSNAVVPLLVLILGAFVSFYFSGLGALEGEALESAKAHPLTFYTFQATFGAADASVALFQSALLATVVAIFMAVYRKILTVREAIETWGKGWKTMITTIIILLLAWSLSSVIKELGTSRYLVDLLSQSTPKIVLPAAIFMLGSFISFSTGTSYGTMGILMPLAIPLASAVGMHSGLEGDALHAYMIVNISAVLTGAIFGDHCSPISDTTILSSMGAGCNHIDHVQTQMPYALAVCAISIFAGYFPIALGLSIWIVLPLGLLVTALVVRFVGQRV</sequence>
<feature type="transmembrane region" description="Helical" evidence="6">
    <location>
        <begin position="242"/>
        <end position="262"/>
    </location>
</feature>
<organism evidence="8 9">
    <name type="scientific">Campylobacter showae CSUNSWCD</name>
    <dbReference type="NCBI Taxonomy" id="1244083"/>
    <lineage>
        <taxon>Bacteria</taxon>
        <taxon>Pseudomonadati</taxon>
        <taxon>Campylobacterota</taxon>
        <taxon>Epsilonproteobacteria</taxon>
        <taxon>Campylobacterales</taxon>
        <taxon>Campylobacteraceae</taxon>
        <taxon>Campylobacter</taxon>
    </lineage>
</organism>
<dbReference type="Pfam" id="PF03553">
    <property type="entry name" value="Na_H_antiporter"/>
    <property type="match status" value="1"/>
</dbReference>
<evidence type="ECO:0000256" key="4">
    <source>
        <dbReference type="ARBA" id="ARBA00022989"/>
    </source>
</evidence>